<dbReference type="Proteomes" id="UP001176941">
    <property type="component" value="Chromosome 22"/>
</dbReference>
<organism evidence="2 3">
    <name type="scientific">Rangifer tarandus platyrhynchus</name>
    <name type="common">Svalbard reindeer</name>
    <dbReference type="NCBI Taxonomy" id="3082113"/>
    <lineage>
        <taxon>Eukaryota</taxon>
        <taxon>Metazoa</taxon>
        <taxon>Chordata</taxon>
        <taxon>Craniata</taxon>
        <taxon>Vertebrata</taxon>
        <taxon>Euteleostomi</taxon>
        <taxon>Mammalia</taxon>
        <taxon>Eutheria</taxon>
        <taxon>Laurasiatheria</taxon>
        <taxon>Artiodactyla</taxon>
        <taxon>Ruminantia</taxon>
        <taxon>Pecora</taxon>
        <taxon>Cervidae</taxon>
        <taxon>Odocoileinae</taxon>
        <taxon>Rangifer</taxon>
    </lineage>
</organism>
<feature type="non-terminal residue" evidence="2">
    <location>
        <position position="51"/>
    </location>
</feature>
<protein>
    <submittedName>
        <fullName evidence="2">Uncharacterized protein</fullName>
    </submittedName>
</protein>
<sequence length="51" mass="5602">RKRLGKLSILEERKAGDRMCFKGSPRSTGLAPQRSDLQACSKGLNSQVRAV</sequence>
<evidence type="ECO:0000313" key="3">
    <source>
        <dbReference type="Proteomes" id="UP001176941"/>
    </source>
</evidence>
<feature type="non-terminal residue" evidence="2">
    <location>
        <position position="1"/>
    </location>
</feature>
<keyword evidence="3" id="KW-1185">Reference proteome</keyword>
<accession>A0ABN8YVB0</accession>
<gene>
    <name evidence="2" type="ORF">MRATA1EN1_LOCUS13335</name>
</gene>
<name>A0ABN8YVB0_RANTA</name>
<proteinExistence type="predicted"/>
<feature type="compositionally biased region" description="Polar residues" evidence="1">
    <location>
        <begin position="35"/>
        <end position="51"/>
    </location>
</feature>
<dbReference type="EMBL" id="OX459958">
    <property type="protein sequence ID" value="CAI9164373.1"/>
    <property type="molecule type" value="Genomic_DNA"/>
</dbReference>
<reference evidence="2" key="1">
    <citation type="submission" date="2023-04" db="EMBL/GenBank/DDBJ databases">
        <authorList>
            <consortium name="ELIXIR-Norway"/>
        </authorList>
    </citation>
    <scope>NUCLEOTIDE SEQUENCE [LARGE SCALE GENOMIC DNA]</scope>
</reference>
<evidence type="ECO:0000313" key="2">
    <source>
        <dbReference type="EMBL" id="CAI9164373.1"/>
    </source>
</evidence>
<evidence type="ECO:0000256" key="1">
    <source>
        <dbReference type="SAM" id="MobiDB-lite"/>
    </source>
</evidence>
<feature type="region of interest" description="Disordered" evidence="1">
    <location>
        <begin position="20"/>
        <end position="51"/>
    </location>
</feature>